<dbReference type="STRING" id="3885.V7CK68"/>
<feature type="domain" description="Late embryogenesis abundant protein LEA-2 subgroup" evidence="6">
    <location>
        <begin position="102"/>
        <end position="201"/>
    </location>
</feature>
<evidence type="ECO:0000256" key="2">
    <source>
        <dbReference type="ARBA" id="ARBA00022692"/>
    </source>
</evidence>
<dbReference type="Proteomes" id="UP000000226">
    <property type="component" value="Chromosome 2"/>
</dbReference>
<dbReference type="PANTHER" id="PTHR31234:SF3">
    <property type="entry name" value="LATE EMBRYOGENESIS ABUNDANT (LEA) HYDROXYPROLINE-RICH GLYCOPROTEIN FAMILY"/>
    <property type="match status" value="1"/>
</dbReference>
<evidence type="ECO:0000313" key="7">
    <source>
        <dbReference type="EMBL" id="ESW30534.1"/>
    </source>
</evidence>
<dbReference type="EMBL" id="CM002289">
    <property type="protein sequence ID" value="ESW30534.1"/>
    <property type="molecule type" value="Genomic_DNA"/>
</dbReference>
<feature type="transmembrane region" description="Helical" evidence="5">
    <location>
        <begin position="42"/>
        <end position="63"/>
    </location>
</feature>
<sequence length="216" mass="24135">MSEIRGNSLSNPGGRYANNYISTEELIAGFPSRKREEKSSKCLVYTLAIFVLMLLIWLILAFVTSRLADPEIELKSARLMQNTNTYSNISATSSFNVTMLLHITLTNPNYVSFRYGKSTVGMVYENSSESVGASKLKAGILEAKETKDIKLTVHARFAQKNALVKVNLSDMLKLRSYAKLSGSLHMLKVLRKTTTVEMSCTINLNFTSSSNQYFQC</sequence>
<proteinExistence type="predicted"/>
<reference evidence="8" key="1">
    <citation type="journal article" date="2014" name="Nat. Genet.">
        <title>A reference genome for common bean and genome-wide analysis of dual domestications.</title>
        <authorList>
            <person name="Schmutz J."/>
            <person name="McClean P.E."/>
            <person name="Mamidi S."/>
            <person name="Wu G.A."/>
            <person name="Cannon S.B."/>
            <person name="Grimwood J."/>
            <person name="Jenkins J."/>
            <person name="Shu S."/>
            <person name="Song Q."/>
            <person name="Chavarro C."/>
            <person name="Torres-Torres M."/>
            <person name="Geffroy V."/>
            <person name="Moghaddam S.M."/>
            <person name="Gao D."/>
            <person name="Abernathy B."/>
            <person name="Barry K."/>
            <person name="Blair M."/>
            <person name="Brick M.A."/>
            <person name="Chovatia M."/>
            <person name="Gepts P."/>
            <person name="Goodstein D.M."/>
            <person name="Gonzales M."/>
            <person name="Hellsten U."/>
            <person name="Hyten D.L."/>
            <person name="Jia G."/>
            <person name="Kelly J.D."/>
            <person name="Kudrna D."/>
            <person name="Lee R."/>
            <person name="Richard M.M."/>
            <person name="Miklas P.N."/>
            <person name="Osorno J.M."/>
            <person name="Rodrigues J."/>
            <person name="Thareau V."/>
            <person name="Urrea C.A."/>
            <person name="Wang M."/>
            <person name="Yu Y."/>
            <person name="Zhang M."/>
            <person name="Wing R.A."/>
            <person name="Cregan P.B."/>
            <person name="Rokhsar D.S."/>
            <person name="Jackson S.A."/>
        </authorList>
    </citation>
    <scope>NUCLEOTIDE SEQUENCE [LARGE SCALE GENOMIC DNA]</scope>
    <source>
        <strain evidence="8">cv. G19833</strain>
    </source>
</reference>
<organism evidence="7 8">
    <name type="scientific">Phaseolus vulgaris</name>
    <name type="common">Kidney bean</name>
    <name type="synonym">French bean</name>
    <dbReference type="NCBI Taxonomy" id="3885"/>
    <lineage>
        <taxon>Eukaryota</taxon>
        <taxon>Viridiplantae</taxon>
        <taxon>Streptophyta</taxon>
        <taxon>Embryophyta</taxon>
        <taxon>Tracheophyta</taxon>
        <taxon>Spermatophyta</taxon>
        <taxon>Magnoliopsida</taxon>
        <taxon>eudicotyledons</taxon>
        <taxon>Gunneridae</taxon>
        <taxon>Pentapetalae</taxon>
        <taxon>rosids</taxon>
        <taxon>fabids</taxon>
        <taxon>Fabales</taxon>
        <taxon>Fabaceae</taxon>
        <taxon>Papilionoideae</taxon>
        <taxon>50 kb inversion clade</taxon>
        <taxon>NPAAA clade</taxon>
        <taxon>indigoferoid/millettioid clade</taxon>
        <taxon>Phaseoleae</taxon>
        <taxon>Phaseolus</taxon>
    </lineage>
</organism>
<evidence type="ECO:0000256" key="1">
    <source>
        <dbReference type="ARBA" id="ARBA00004167"/>
    </source>
</evidence>
<dbReference type="PANTHER" id="PTHR31234">
    <property type="entry name" value="LATE EMBRYOGENESIS ABUNDANT (LEA) HYDROXYPROLINE-RICH GLYCOPROTEIN FAMILY"/>
    <property type="match status" value="1"/>
</dbReference>
<keyword evidence="4 5" id="KW-0472">Membrane</keyword>
<keyword evidence="2 5" id="KW-0812">Transmembrane</keyword>
<name>V7CK68_PHAVU</name>
<evidence type="ECO:0000313" key="8">
    <source>
        <dbReference type="Proteomes" id="UP000000226"/>
    </source>
</evidence>
<dbReference type="Gramene" id="ESW30534">
    <property type="protein sequence ID" value="ESW30534"/>
    <property type="gene ID" value="PHAVU_002G160800g"/>
</dbReference>
<dbReference type="InterPro" id="IPR004864">
    <property type="entry name" value="LEA_2"/>
</dbReference>
<dbReference type="Pfam" id="PF03168">
    <property type="entry name" value="LEA_2"/>
    <property type="match status" value="1"/>
</dbReference>
<protein>
    <recommendedName>
        <fullName evidence="6">Late embryogenesis abundant protein LEA-2 subgroup domain-containing protein</fullName>
    </recommendedName>
</protein>
<evidence type="ECO:0000256" key="4">
    <source>
        <dbReference type="ARBA" id="ARBA00023136"/>
    </source>
</evidence>
<evidence type="ECO:0000259" key="6">
    <source>
        <dbReference type="Pfam" id="PF03168"/>
    </source>
</evidence>
<keyword evidence="8" id="KW-1185">Reference proteome</keyword>
<dbReference type="GO" id="GO:0098542">
    <property type="term" value="P:defense response to other organism"/>
    <property type="evidence" value="ECO:0007669"/>
    <property type="project" value="InterPro"/>
</dbReference>
<evidence type="ECO:0000256" key="3">
    <source>
        <dbReference type="ARBA" id="ARBA00022989"/>
    </source>
</evidence>
<dbReference type="AlphaFoldDB" id="V7CK68"/>
<gene>
    <name evidence="7" type="ORF">PHAVU_002G160800g</name>
</gene>
<dbReference type="OMA" id="VEMSCTI"/>
<comment type="subcellular location">
    <subcellularLocation>
        <location evidence="1">Membrane</location>
        <topology evidence="1">Single-pass membrane protein</topology>
    </subcellularLocation>
</comment>
<dbReference type="eggNOG" id="ENOG502S144">
    <property type="taxonomic scope" value="Eukaryota"/>
</dbReference>
<dbReference type="SUPFAM" id="SSF117070">
    <property type="entry name" value="LEA14-like"/>
    <property type="match status" value="1"/>
</dbReference>
<accession>V7CK68</accession>
<dbReference type="GO" id="GO:0005886">
    <property type="term" value="C:plasma membrane"/>
    <property type="evidence" value="ECO:0007669"/>
    <property type="project" value="TreeGrafter"/>
</dbReference>
<dbReference type="OrthoDB" id="1894389at2759"/>
<keyword evidence="3 5" id="KW-1133">Transmembrane helix</keyword>
<evidence type="ECO:0000256" key="5">
    <source>
        <dbReference type="SAM" id="Phobius"/>
    </source>
</evidence>
<dbReference type="InterPro" id="IPR044839">
    <property type="entry name" value="NDR1-like"/>
</dbReference>